<keyword evidence="1" id="KW-0677">Repeat</keyword>
<dbReference type="InterPro" id="IPR013783">
    <property type="entry name" value="Ig-like_fold"/>
</dbReference>
<sequence>MKNLTLVDSGTISISAESSNGTAHKELEICVLDAPSAPLQLCSTNTTLNATTLSWKAPRDTNGSQIMGYIIQRRTLDHPRWRTVGKTNETTLTFEAGDLFSNEEYEFRVIAVNSIGESPASNQIEVATLSENEETFEIPLVEEVTLEAPAAPLIKIDGVRVALTWNAVAGALFYKIERCKEGGDWIEVAVVAKTMYVDASIMDDSEYSYRITAKSLDSTSLPSSSSIPTSLKEKKMTEQDRKGTDEKKNLKDEISESCKTLVKENPEDNKEEKVEEQGREEAAPKIKNKKHASPVDAILDTKQRLKKRKPVEVERRASIQQESIDVKQQKQPGFEEMRDNETKDAVTKIELEEVGTGKAVKIQNESDATP</sequence>
<dbReference type="AlphaFoldDB" id="A0A3P7KZL6"/>
<evidence type="ECO:0000256" key="3">
    <source>
        <dbReference type="SAM" id="MobiDB-lite"/>
    </source>
</evidence>
<evidence type="ECO:0000256" key="2">
    <source>
        <dbReference type="ARBA" id="ARBA00023157"/>
    </source>
</evidence>
<dbReference type="Pfam" id="PF00041">
    <property type="entry name" value="fn3"/>
    <property type="match status" value="1"/>
</dbReference>
<dbReference type="GO" id="GO:0045214">
    <property type="term" value="P:sarcomere organization"/>
    <property type="evidence" value="ECO:0007669"/>
    <property type="project" value="TreeGrafter"/>
</dbReference>
<dbReference type="EMBL" id="UYYB01026317">
    <property type="protein sequence ID" value="VDM72622.1"/>
    <property type="molecule type" value="Genomic_DNA"/>
</dbReference>
<dbReference type="PRINTS" id="PR00014">
    <property type="entry name" value="FNTYPEIII"/>
</dbReference>
<dbReference type="PANTHER" id="PTHR13817">
    <property type="entry name" value="TITIN"/>
    <property type="match status" value="1"/>
</dbReference>
<proteinExistence type="predicted"/>
<feature type="region of interest" description="Disordered" evidence="3">
    <location>
        <begin position="217"/>
        <end position="347"/>
    </location>
</feature>
<keyword evidence="2" id="KW-1015">Disulfide bond</keyword>
<dbReference type="Gene3D" id="2.60.40.10">
    <property type="entry name" value="Immunoglobulins"/>
    <property type="match status" value="2"/>
</dbReference>
<dbReference type="InterPro" id="IPR050964">
    <property type="entry name" value="Striated_Muscle_Regulatory"/>
</dbReference>
<evidence type="ECO:0000313" key="5">
    <source>
        <dbReference type="EMBL" id="VDM72622.1"/>
    </source>
</evidence>
<organism evidence="5 6">
    <name type="scientific">Strongylus vulgaris</name>
    <name type="common">Blood worm</name>
    <dbReference type="NCBI Taxonomy" id="40348"/>
    <lineage>
        <taxon>Eukaryota</taxon>
        <taxon>Metazoa</taxon>
        <taxon>Ecdysozoa</taxon>
        <taxon>Nematoda</taxon>
        <taxon>Chromadorea</taxon>
        <taxon>Rhabditida</taxon>
        <taxon>Rhabditina</taxon>
        <taxon>Rhabditomorpha</taxon>
        <taxon>Strongyloidea</taxon>
        <taxon>Strongylidae</taxon>
        <taxon>Strongylus</taxon>
    </lineage>
</organism>
<gene>
    <name evidence="5" type="ORF">SVUK_LOCUS7620</name>
</gene>
<feature type="non-terminal residue" evidence="5">
    <location>
        <position position="370"/>
    </location>
</feature>
<feature type="compositionally biased region" description="Low complexity" evidence="3">
    <location>
        <begin position="217"/>
        <end position="230"/>
    </location>
</feature>
<dbReference type="OrthoDB" id="504170at2759"/>
<dbReference type="CDD" id="cd00063">
    <property type="entry name" value="FN3"/>
    <property type="match status" value="1"/>
</dbReference>
<dbReference type="PANTHER" id="PTHR13817:SF151">
    <property type="entry name" value="TITIN"/>
    <property type="match status" value="1"/>
</dbReference>
<dbReference type="InterPro" id="IPR036116">
    <property type="entry name" value="FN3_sf"/>
</dbReference>
<feature type="domain" description="Fibronectin type-III" evidence="4">
    <location>
        <begin position="37"/>
        <end position="131"/>
    </location>
</feature>
<dbReference type="SUPFAM" id="SSF49265">
    <property type="entry name" value="Fibronectin type III"/>
    <property type="match status" value="1"/>
</dbReference>
<dbReference type="PROSITE" id="PS50853">
    <property type="entry name" value="FN3"/>
    <property type="match status" value="1"/>
</dbReference>
<protein>
    <recommendedName>
        <fullName evidence="4">Fibronectin type-III domain-containing protein</fullName>
    </recommendedName>
</protein>
<dbReference type="GO" id="GO:0031430">
    <property type="term" value="C:M band"/>
    <property type="evidence" value="ECO:0007669"/>
    <property type="project" value="TreeGrafter"/>
</dbReference>
<evidence type="ECO:0000256" key="1">
    <source>
        <dbReference type="ARBA" id="ARBA00022737"/>
    </source>
</evidence>
<evidence type="ECO:0000313" key="6">
    <source>
        <dbReference type="Proteomes" id="UP000270094"/>
    </source>
</evidence>
<dbReference type="SMART" id="SM00060">
    <property type="entry name" value="FN3"/>
    <property type="match status" value="2"/>
</dbReference>
<dbReference type="InterPro" id="IPR003961">
    <property type="entry name" value="FN3_dom"/>
</dbReference>
<keyword evidence="6" id="KW-1185">Reference proteome</keyword>
<name>A0A3P7KZL6_STRVU</name>
<dbReference type="Proteomes" id="UP000270094">
    <property type="component" value="Unassembled WGS sequence"/>
</dbReference>
<feature type="compositionally biased region" description="Basic and acidic residues" evidence="3">
    <location>
        <begin position="231"/>
        <end position="284"/>
    </location>
</feature>
<feature type="compositionally biased region" description="Basic and acidic residues" evidence="3">
    <location>
        <begin position="324"/>
        <end position="347"/>
    </location>
</feature>
<accession>A0A3P7KZL6</accession>
<reference evidence="5 6" key="1">
    <citation type="submission" date="2018-11" db="EMBL/GenBank/DDBJ databases">
        <authorList>
            <consortium name="Pathogen Informatics"/>
        </authorList>
    </citation>
    <scope>NUCLEOTIDE SEQUENCE [LARGE SCALE GENOMIC DNA]</scope>
</reference>
<evidence type="ECO:0000259" key="4">
    <source>
        <dbReference type="PROSITE" id="PS50853"/>
    </source>
</evidence>